<evidence type="ECO:0000259" key="7">
    <source>
        <dbReference type="Pfam" id="PF00441"/>
    </source>
</evidence>
<dbReference type="Pfam" id="PF00441">
    <property type="entry name" value="Acyl-CoA_dh_1"/>
    <property type="match status" value="1"/>
</dbReference>
<dbReference type="Ensembl" id="ENSCCET00000011066.1">
    <property type="protein sequence ID" value="ENSCCEP00000006829.1"/>
    <property type="gene ID" value="ENSCCEG00000007281.1"/>
</dbReference>
<evidence type="ECO:0000313" key="9">
    <source>
        <dbReference type="Ensembl" id="ENSCCEP00000006829.1"/>
    </source>
</evidence>
<dbReference type="GO" id="GO:0000062">
    <property type="term" value="F:fatty-acyl-CoA binding"/>
    <property type="evidence" value="ECO:0007669"/>
    <property type="project" value="TreeGrafter"/>
</dbReference>
<evidence type="ECO:0000256" key="4">
    <source>
        <dbReference type="ARBA" id="ARBA00022946"/>
    </source>
</evidence>
<keyword evidence="5" id="KW-0560">Oxidoreductase</keyword>
<evidence type="ECO:0000256" key="3">
    <source>
        <dbReference type="ARBA" id="ARBA00022832"/>
    </source>
</evidence>
<sequence>MAMLHYVTESMAFMISANMDRGDPDFQMEAAISKIFGSEAAWAVADECIQVMGGMGFMQEPGVERVLRDLRVFRIFEGANDVLRLFLALQGCQVLGLQLRGVQAALRDPLGNVGILTGEVAKRIRGIFHFFPFLTQIFWEFWGSWGFLGRKIRFLGFLGDFEVPETPKFPPKKKSGEQFALMRVADAAIDIYAMVVVLSRASRSLSSGLPTAQHERLLALSWCQEAHGRVLGSLRQLPSRSFRNFRELSGALVENGGVVVPTPLGF</sequence>
<keyword evidence="6" id="KW-0443">Lipid metabolism</keyword>
<keyword evidence="2" id="KW-0285">Flavoprotein</keyword>
<dbReference type="InterPro" id="IPR036250">
    <property type="entry name" value="AcylCo_DH-like_C"/>
</dbReference>
<dbReference type="Proteomes" id="UP000694410">
    <property type="component" value="Unplaced"/>
</dbReference>
<protein>
    <submittedName>
        <fullName evidence="9">Acyl-CoA dehydrogenase very long chain</fullName>
    </submittedName>
</protein>
<evidence type="ECO:0000256" key="5">
    <source>
        <dbReference type="ARBA" id="ARBA00023002"/>
    </source>
</evidence>
<accession>A0A8C0UDL4</accession>
<dbReference type="PANTHER" id="PTHR43884:SF11">
    <property type="entry name" value="VERY LONG-CHAIN SPECIFIC ACYL-COA DEHYDROGENASE, MITOCHONDRIAL"/>
    <property type="match status" value="1"/>
</dbReference>
<dbReference type="PANTHER" id="PTHR43884">
    <property type="entry name" value="ACYL-COA DEHYDROGENASE"/>
    <property type="match status" value="1"/>
</dbReference>
<gene>
    <name evidence="9" type="primary">ACADVL</name>
</gene>
<dbReference type="InterPro" id="IPR006089">
    <property type="entry name" value="Acyl-CoA_DH_CS"/>
</dbReference>
<dbReference type="Pfam" id="PF21343">
    <property type="entry name" value="ACAD9-ACADV_C"/>
    <property type="match status" value="1"/>
</dbReference>
<keyword evidence="10" id="KW-1185">Reference proteome</keyword>
<comment type="pathway">
    <text evidence="1">Lipid metabolism; mitochondrial fatty acid beta-oxidation.</text>
</comment>
<evidence type="ECO:0000256" key="1">
    <source>
        <dbReference type="ARBA" id="ARBA00005198"/>
    </source>
</evidence>
<evidence type="ECO:0000259" key="8">
    <source>
        <dbReference type="Pfam" id="PF21343"/>
    </source>
</evidence>
<dbReference type="InterPro" id="IPR009075">
    <property type="entry name" value="AcylCo_DH/oxidase_C"/>
</dbReference>
<proteinExistence type="predicted"/>
<evidence type="ECO:0000256" key="2">
    <source>
        <dbReference type="ARBA" id="ARBA00022630"/>
    </source>
</evidence>
<evidence type="ECO:0000256" key="6">
    <source>
        <dbReference type="ARBA" id="ARBA00023098"/>
    </source>
</evidence>
<dbReference type="GO" id="GO:0006631">
    <property type="term" value="P:fatty acid metabolic process"/>
    <property type="evidence" value="ECO:0007669"/>
    <property type="project" value="UniProtKB-KW"/>
</dbReference>
<dbReference type="SUPFAM" id="SSF47203">
    <property type="entry name" value="Acyl-CoA dehydrogenase C-terminal domain-like"/>
    <property type="match status" value="1"/>
</dbReference>
<feature type="domain" description="ACAD9/ACADV-like C-terminal" evidence="8">
    <location>
        <begin position="176"/>
        <end position="257"/>
    </location>
</feature>
<name>A0A8C0UDL4_CYACU</name>
<dbReference type="InterPro" id="IPR049448">
    <property type="entry name" value="ACAD9/ACADV-like_C"/>
</dbReference>
<keyword evidence="4" id="KW-0809">Transit peptide</keyword>
<organism evidence="9 10">
    <name type="scientific">Cyanistes caeruleus</name>
    <name type="common">Eurasian blue tit</name>
    <name type="synonym">Parus caeruleus</name>
    <dbReference type="NCBI Taxonomy" id="156563"/>
    <lineage>
        <taxon>Eukaryota</taxon>
        <taxon>Metazoa</taxon>
        <taxon>Chordata</taxon>
        <taxon>Craniata</taxon>
        <taxon>Vertebrata</taxon>
        <taxon>Euteleostomi</taxon>
        <taxon>Archelosauria</taxon>
        <taxon>Archosauria</taxon>
        <taxon>Dinosauria</taxon>
        <taxon>Saurischia</taxon>
        <taxon>Theropoda</taxon>
        <taxon>Coelurosauria</taxon>
        <taxon>Aves</taxon>
        <taxon>Neognathae</taxon>
        <taxon>Neoaves</taxon>
        <taxon>Telluraves</taxon>
        <taxon>Australaves</taxon>
        <taxon>Passeriformes</taxon>
        <taxon>Paridae</taxon>
        <taxon>Cyanistes</taxon>
    </lineage>
</organism>
<dbReference type="Gene3D" id="1.20.140.10">
    <property type="entry name" value="Butyryl-CoA Dehydrogenase, subunit A, domain 3"/>
    <property type="match status" value="2"/>
</dbReference>
<dbReference type="PROSITE" id="PS00073">
    <property type="entry name" value="ACYL_COA_DH_2"/>
    <property type="match status" value="1"/>
</dbReference>
<reference evidence="9" key="1">
    <citation type="submission" date="2025-08" db="UniProtKB">
        <authorList>
            <consortium name="Ensembl"/>
        </authorList>
    </citation>
    <scope>IDENTIFICATION</scope>
</reference>
<evidence type="ECO:0000313" key="10">
    <source>
        <dbReference type="Proteomes" id="UP000694410"/>
    </source>
</evidence>
<keyword evidence="3" id="KW-0276">Fatty acid metabolism</keyword>
<dbReference type="AlphaFoldDB" id="A0A8C0UDL4"/>
<dbReference type="GO" id="GO:0017099">
    <property type="term" value="F:very-long-chain fatty acyl-CoA dehydrogenase activity"/>
    <property type="evidence" value="ECO:0007669"/>
    <property type="project" value="TreeGrafter"/>
</dbReference>
<reference evidence="9" key="2">
    <citation type="submission" date="2025-09" db="UniProtKB">
        <authorList>
            <consortium name="Ensembl"/>
        </authorList>
    </citation>
    <scope>IDENTIFICATION</scope>
</reference>
<feature type="domain" description="Acyl-CoA dehydrogenase/oxidase C-terminal" evidence="7">
    <location>
        <begin position="6"/>
        <end position="88"/>
    </location>
</feature>